<dbReference type="AlphaFoldDB" id="A0A8S9SCU2"/>
<sequence>MVGRVEERGELVQSLMASLESNGKSRLDLEGVNGVEACRRCKVSLFRVLWRVIAESRGGSGGLAHGRRVVVPFKDQWQVGFILKDVNKA</sequence>
<name>A0A8S9SCU2_BRACR</name>
<protein>
    <submittedName>
        <fullName evidence="1">Uncharacterized protein</fullName>
    </submittedName>
</protein>
<reference evidence="1" key="1">
    <citation type="submission" date="2019-12" db="EMBL/GenBank/DDBJ databases">
        <title>Genome sequencing and annotation of Brassica cretica.</title>
        <authorList>
            <person name="Studholme D.J."/>
            <person name="Sarris P."/>
        </authorList>
    </citation>
    <scope>NUCLEOTIDE SEQUENCE</scope>
    <source>
        <strain evidence="1">PFS-109/04</strain>
        <tissue evidence="1">Leaf</tissue>
    </source>
</reference>
<evidence type="ECO:0000313" key="2">
    <source>
        <dbReference type="Proteomes" id="UP000712600"/>
    </source>
</evidence>
<proteinExistence type="predicted"/>
<gene>
    <name evidence="1" type="ORF">F2Q69_00026436</name>
</gene>
<organism evidence="1 2">
    <name type="scientific">Brassica cretica</name>
    <name type="common">Mustard</name>
    <dbReference type="NCBI Taxonomy" id="69181"/>
    <lineage>
        <taxon>Eukaryota</taxon>
        <taxon>Viridiplantae</taxon>
        <taxon>Streptophyta</taxon>
        <taxon>Embryophyta</taxon>
        <taxon>Tracheophyta</taxon>
        <taxon>Spermatophyta</taxon>
        <taxon>Magnoliopsida</taxon>
        <taxon>eudicotyledons</taxon>
        <taxon>Gunneridae</taxon>
        <taxon>Pentapetalae</taxon>
        <taxon>rosids</taxon>
        <taxon>malvids</taxon>
        <taxon>Brassicales</taxon>
        <taxon>Brassicaceae</taxon>
        <taxon>Brassiceae</taxon>
        <taxon>Brassica</taxon>
    </lineage>
</organism>
<evidence type="ECO:0000313" key="1">
    <source>
        <dbReference type="EMBL" id="KAF3589829.1"/>
    </source>
</evidence>
<dbReference type="EMBL" id="QGKX02000088">
    <property type="protein sequence ID" value="KAF3589829.1"/>
    <property type="molecule type" value="Genomic_DNA"/>
</dbReference>
<accession>A0A8S9SCU2</accession>
<comment type="caution">
    <text evidence="1">The sequence shown here is derived from an EMBL/GenBank/DDBJ whole genome shotgun (WGS) entry which is preliminary data.</text>
</comment>
<dbReference type="Proteomes" id="UP000712600">
    <property type="component" value="Unassembled WGS sequence"/>
</dbReference>